<accession>A0A397IJ42</accession>
<protein>
    <submittedName>
        <fullName evidence="2">Uncharacterized protein</fullName>
    </submittedName>
</protein>
<dbReference type="Proteomes" id="UP000266861">
    <property type="component" value="Unassembled WGS sequence"/>
</dbReference>
<feature type="signal peptide" evidence="1">
    <location>
        <begin position="1"/>
        <end position="22"/>
    </location>
</feature>
<proteinExistence type="predicted"/>
<sequence length="230" mass="25481">MSFRFFLIPTFLLVGIATVAIGAPVAETIESIKAIEIPQMGSGNLTLNRRFINGLPGIPECTDPYFSNLISSSCLTSRTIQAICAGPDPWNTETFDTACPDNTSCMVFRTDDLDIPTSSDFSLCVKDENVVKFNREHGNGVICRSLAINLNSEQGTVSISVYDSNQNPLLVNNIEVHTKNQDRSMSDTSFYSIIINRVRRRRMRVCLRILYKVAVFALFTALEGTYSSKG</sequence>
<gene>
    <name evidence="2" type="ORF">Glove_232g183</name>
</gene>
<evidence type="ECO:0000313" key="2">
    <source>
        <dbReference type="EMBL" id="RHZ73254.1"/>
    </source>
</evidence>
<comment type="caution">
    <text evidence="2">The sequence shown here is derived from an EMBL/GenBank/DDBJ whole genome shotgun (WGS) entry which is preliminary data.</text>
</comment>
<feature type="chain" id="PRO_5017326743" evidence="1">
    <location>
        <begin position="23"/>
        <end position="230"/>
    </location>
</feature>
<name>A0A397IJ42_9GLOM</name>
<evidence type="ECO:0000313" key="3">
    <source>
        <dbReference type="Proteomes" id="UP000266861"/>
    </source>
</evidence>
<dbReference type="AlphaFoldDB" id="A0A397IJ42"/>
<evidence type="ECO:0000256" key="1">
    <source>
        <dbReference type="SAM" id="SignalP"/>
    </source>
</evidence>
<organism evidence="2 3">
    <name type="scientific">Diversispora epigaea</name>
    <dbReference type="NCBI Taxonomy" id="1348612"/>
    <lineage>
        <taxon>Eukaryota</taxon>
        <taxon>Fungi</taxon>
        <taxon>Fungi incertae sedis</taxon>
        <taxon>Mucoromycota</taxon>
        <taxon>Glomeromycotina</taxon>
        <taxon>Glomeromycetes</taxon>
        <taxon>Diversisporales</taxon>
        <taxon>Diversisporaceae</taxon>
        <taxon>Diversispora</taxon>
    </lineage>
</organism>
<reference evidence="2 3" key="1">
    <citation type="submission" date="2018-08" db="EMBL/GenBank/DDBJ databases">
        <title>Genome and evolution of the arbuscular mycorrhizal fungus Diversispora epigaea (formerly Glomus versiforme) and its bacterial endosymbionts.</title>
        <authorList>
            <person name="Sun X."/>
            <person name="Fei Z."/>
            <person name="Harrison M."/>
        </authorList>
    </citation>
    <scope>NUCLEOTIDE SEQUENCE [LARGE SCALE GENOMIC DNA]</scope>
    <source>
        <strain evidence="2 3">IT104</strain>
    </source>
</reference>
<dbReference type="EMBL" id="PQFF01000215">
    <property type="protein sequence ID" value="RHZ73254.1"/>
    <property type="molecule type" value="Genomic_DNA"/>
</dbReference>
<keyword evidence="3" id="KW-1185">Reference proteome</keyword>
<keyword evidence="1" id="KW-0732">Signal</keyword>